<evidence type="ECO:0000313" key="3">
    <source>
        <dbReference type="EMBL" id="TWF38863.1"/>
    </source>
</evidence>
<comment type="caution">
    <text evidence="3">The sequence shown here is derived from an EMBL/GenBank/DDBJ whole genome shotgun (WGS) entry which is preliminary data.</text>
</comment>
<keyword evidence="2" id="KW-1133">Transmembrane helix</keyword>
<evidence type="ECO:0000313" key="4">
    <source>
        <dbReference type="Proteomes" id="UP000320811"/>
    </source>
</evidence>
<evidence type="ECO:0000256" key="2">
    <source>
        <dbReference type="SAM" id="Phobius"/>
    </source>
</evidence>
<name>A0A561PL70_9BACT</name>
<reference evidence="3 4" key="1">
    <citation type="submission" date="2019-06" db="EMBL/GenBank/DDBJ databases">
        <title>Sorghum-associated microbial communities from plants grown in Nebraska, USA.</title>
        <authorList>
            <person name="Schachtman D."/>
        </authorList>
    </citation>
    <scope>NUCLEOTIDE SEQUENCE [LARGE SCALE GENOMIC DNA]</scope>
    <source>
        <strain evidence="3 4">1209</strain>
    </source>
</reference>
<evidence type="ECO:0000256" key="1">
    <source>
        <dbReference type="SAM" id="MobiDB-lite"/>
    </source>
</evidence>
<dbReference type="EMBL" id="VIWO01000006">
    <property type="protein sequence ID" value="TWF38863.1"/>
    <property type="molecule type" value="Genomic_DNA"/>
</dbReference>
<feature type="transmembrane region" description="Helical" evidence="2">
    <location>
        <begin position="158"/>
        <end position="177"/>
    </location>
</feature>
<sequence>MKPYLIILAYISICSCTAVRKSINSHQATTQQTDNSTINSGYTKETTVTETGSDQLNVPGDSITATGYVPAGDAGAAESESDGMTITTTTTPIKDSTGKTIGNKISTRATVKPRTVSAPINKTTHIIEAGKTEERKDIATTVQVQDKSTAKRVWRPSAGVQIIIALVVILSLILGIYKMIRK</sequence>
<organism evidence="3 4">
    <name type="scientific">Chitinophaga polysaccharea</name>
    <dbReference type="NCBI Taxonomy" id="1293035"/>
    <lineage>
        <taxon>Bacteria</taxon>
        <taxon>Pseudomonadati</taxon>
        <taxon>Bacteroidota</taxon>
        <taxon>Chitinophagia</taxon>
        <taxon>Chitinophagales</taxon>
        <taxon>Chitinophagaceae</taxon>
        <taxon>Chitinophaga</taxon>
    </lineage>
</organism>
<dbReference type="RefSeq" id="WP_145671297.1">
    <property type="nucleotide sequence ID" value="NZ_VIWO01000006.1"/>
</dbReference>
<protein>
    <submittedName>
        <fullName evidence="3">Uncharacterized protein</fullName>
    </submittedName>
</protein>
<dbReference type="AlphaFoldDB" id="A0A561PL70"/>
<keyword evidence="2" id="KW-0472">Membrane</keyword>
<dbReference type="PROSITE" id="PS51257">
    <property type="entry name" value="PROKAR_LIPOPROTEIN"/>
    <property type="match status" value="1"/>
</dbReference>
<accession>A0A561PL70</accession>
<gene>
    <name evidence="3" type="ORF">FHW36_10686</name>
</gene>
<feature type="region of interest" description="Disordered" evidence="1">
    <location>
        <begin position="72"/>
        <end position="92"/>
    </location>
</feature>
<dbReference type="Proteomes" id="UP000320811">
    <property type="component" value="Unassembled WGS sequence"/>
</dbReference>
<keyword evidence="4" id="KW-1185">Reference proteome</keyword>
<proteinExistence type="predicted"/>
<feature type="compositionally biased region" description="Low complexity" evidence="1">
    <location>
        <begin position="82"/>
        <end position="92"/>
    </location>
</feature>
<keyword evidence="2" id="KW-0812">Transmembrane</keyword>